<keyword evidence="2" id="KW-1185">Reference proteome</keyword>
<accession>A0A165E897</accession>
<protein>
    <submittedName>
        <fullName evidence="1">Uncharacterized protein</fullName>
    </submittedName>
</protein>
<dbReference type="AlphaFoldDB" id="A0A165E897"/>
<dbReference type="InParanoid" id="A0A165E897"/>
<proteinExistence type="predicted"/>
<name>A0A165E897_9BASI</name>
<dbReference type="OrthoDB" id="10417121at2759"/>
<evidence type="ECO:0000313" key="2">
    <source>
        <dbReference type="Proteomes" id="UP000076842"/>
    </source>
</evidence>
<dbReference type="EMBL" id="KV424017">
    <property type="protein sequence ID" value="KZT54307.1"/>
    <property type="molecule type" value="Genomic_DNA"/>
</dbReference>
<gene>
    <name evidence="1" type="ORF">CALCODRAFT_500049</name>
</gene>
<dbReference type="Proteomes" id="UP000076842">
    <property type="component" value="Unassembled WGS sequence"/>
</dbReference>
<organism evidence="1 2">
    <name type="scientific">Calocera cornea HHB12733</name>
    <dbReference type="NCBI Taxonomy" id="1353952"/>
    <lineage>
        <taxon>Eukaryota</taxon>
        <taxon>Fungi</taxon>
        <taxon>Dikarya</taxon>
        <taxon>Basidiomycota</taxon>
        <taxon>Agaricomycotina</taxon>
        <taxon>Dacrymycetes</taxon>
        <taxon>Dacrymycetales</taxon>
        <taxon>Dacrymycetaceae</taxon>
        <taxon>Calocera</taxon>
    </lineage>
</organism>
<reference evidence="1 2" key="1">
    <citation type="journal article" date="2016" name="Mol. Biol. Evol.">
        <title>Comparative Genomics of Early-Diverging Mushroom-Forming Fungi Provides Insights into the Origins of Lignocellulose Decay Capabilities.</title>
        <authorList>
            <person name="Nagy L.G."/>
            <person name="Riley R."/>
            <person name="Tritt A."/>
            <person name="Adam C."/>
            <person name="Daum C."/>
            <person name="Floudas D."/>
            <person name="Sun H."/>
            <person name="Yadav J.S."/>
            <person name="Pangilinan J."/>
            <person name="Larsson K.H."/>
            <person name="Matsuura K."/>
            <person name="Barry K."/>
            <person name="Labutti K."/>
            <person name="Kuo R."/>
            <person name="Ohm R.A."/>
            <person name="Bhattacharya S.S."/>
            <person name="Shirouzu T."/>
            <person name="Yoshinaga Y."/>
            <person name="Martin F.M."/>
            <person name="Grigoriev I.V."/>
            <person name="Hibbett D.S."/>
        </authorList>
    </citation>
    <scope>NUCLEOTIDE SEQUENCE [LARGE SCALE GENOMIC DNA]</scope>
    <source>
        <strain evidence="1 2">HHB12733</strain>
    </source>
</reference>
<evidence type="ECO:0000313" key="1">
    <source>
        <dbReference type="EMBL" id="KZT54307.1"/>
    </source>
</evidence>
<sequence length="254" mass="28677">MAAEFLSSFPPPQAEPNSPYAVRIKQEDEEEKRVPIPNHPDRTIPTFSLYLPELPLRALQMNSTINPEIQPGGLYLLATYQTSPAGQRVITWSFFFCPDPRYTVRYVLRRNDAGQVLWETGIERYVLTNREQVLLIVGIALPWLGTYVPLAETTVRAAVEAHPKHIVGDSVTSWDAERIVWYDVLVYLNNQGAFGAQRLSFPHGGAAGFWAMLDGWASLRIQPLLTFESLAVLGMRPTWVPRMTMLERIQPGGQ</sequence>